<protein>
    <submittedName>
        <fullName evidence="12">Metalloprotease</fullName>
    </submittedName>
</protein>
<dbReference type="OrthoDB" id="536211at2759"/>
<dbReference type="Pfam" id="PF05572">
    <property type="entry name" value="Peptidase_M43"/>
    <property type="match status" value="1"/>
</dbReference>
<dbReference type="InterPro" id="IPR024079">
    <property type="entry name" value="MetalloPept_cat_dom_sf"/>
</dbReference>
<dbReference type="GO" id="GO:0008237">
    <property type="term" value="F:metallopeptidase activity"/>
    <property type="evidence" value="ECO:0007669"/>
    <property type="project" value="UniProtKB-KW"/>
</dbReference>
<name>A0A179FGL7_METCM</name>
<keyword evidence="9" id="KW-1015">Disulfide bond</keyword>
<dbReference type="PANTHER" id="PTHR47466">
    <property type="match status" value="1"/>
</dbReference>
<evidence type="ECO:0000256" key="8">
    <source>
        <dbReference type="ARBA" id="ARBA00023049"/>
    </source>
</evidence>
<keyword evidence="8 12" id="KW-0482">Metalloprotease</keyword>
<evidence type="ECO:0000256" key="9">
    <source>
        <dbReference type="ARBA" id="ARBA00023157"/>
    </source>
</evidence>
<evidence type="ECO:0000256" key="4">
    <source>
        <dbReference type="ARBA" id="ARBA00022723"/>
    </source>
</evidence>
<dbReference type="Gene3D" id="3.40.390.10">
    <property type="entry name" value="Collagenase (Catalytic Domain)"/>
    <property type="match status" value="1"/>
</dbReference>
<evidence type="ECO:0000256" key="10">
    <source>
        <dbReference type="SAM" id="SignalP"/>
    </source>
</evidence>
<organism evidence="12 13">
    <name type="scientific">Pochonia chlamydosporia 170</name>
    <dbReference type="NCBI Taxonomy" id="1380566"/>
    <lineage>
        <taxon>Eukaryota</taxon>
        <taxon>Fungi</taxon>
        <taxon>Dikarya</taxon>
        <taxon>Ascomycota</taxon>
        <taxon>Pezizomycotina</taxon>
        <taxon>Sordariomycetes</taxon>
        <taxon>Hypocreomycetidae</taxon>
        <taxon>Hypocreales</taxon>
        <taxon>Clavicipitaceae</taxon>
        <taxon>Pochonia</taxon>
    </lineage>
</organism>
<comment type="caution">
    <text evidence="12">The sequence shown here is derived from an EMBL/GenBank/DDBJ whole genome shotgun (WGS) entry which is preliminary data.</text>
</comment>
<evidence type="ECO:0000313" key="13">
    <source>
        <dbReference type="Proteomes" id="UP000078397"/>
    </source>
</evidence>
<dbReference type="EMBL" id="LSBJ02000005">
    <property type="protein sequence ID" value="OAQ64488.1"/>
    <property type="molecule type" value="Genomic_DNA"/>
</dbReference>
<keyword evidence="7" id="KW-0862">Zinc</keyword>
<gene>
    <name evidence="12" type="ORF">VFPPC_05754</name>
</gene>
<proteinExistence type="inferred from homology"/>
<evidence type="ECO:0000256" key="6">
    <source>
        <dbReference type="ARBA" id="ARBA00022801"/>
    </source>
</evidence>
<dbReference type="CDD" id="cd04275">
    <property type="entry name" value="ZnMc_pappalysin_like"/>
    <property type="match status" value="1"/>
</dbReference>
<evidence type="ECO:0000313" key="12">
    <source>
        <dbReference type="EMBL" id="OAQ64488.1"/>
    </source>
</evidence>
<evidence type="ECO:0000256" key="3">
    <source>
        <dbReference type="ARBA" id="ARBA00022670"/>
    </source>
</evidence>
<dbReference type="PANTHER" id="PTHR47466:SF1">
    <property type="entry name" value="METALLOPROTEASE MEP1 (AFU_ORTHOLOGUE AFUA_1G07730)-RELATED"/>
    <property type="match status" value="1"/>
</dbReference>
<feature type="signal peptide" evidence="10">
    <location>
        <begin position="1"/>
        <end position="18"/>
    </location>
</feature>
<keyword evidence="6" id="KW-0378">Hydrolase</keyword>
<dbReference type="RefSeq" id="XP_018141802.1">
    <property type="nucleotide sequence ID" value="XM_018284895.1"/>
</dbReference>
<sequence length="279" mass="30492">MLIKSYLLASALAGSGLCSPHLVKKGFCGTPQQTEAERQEARLQMAEIEAGDWSMAENNITVPTYFHVVASDDTVKGGYLTRETMMAQLKQLNTDFAGTGFDFNLIDIDWTINPDWAGDGDTDTMRAKLRKGGYSTLNLYFQSSFEGGYCYFPGKFEPGSPEFNRDGCYVSAITVPGGSSKVFSQGKVASHEVGHWLYLYHTFQGGCEGKGDEVDDTPAEAQKAGAQGCPVGADTCPKVPGLDPIHNHMTYTADTCRKEFTPGQVKRMRLGWATFRDGK</sequence>
<keyword evidence="4" id="KW-0479">Metal-binding</keyword>
<dbReference type="GO" id="GO:0046872">
    <property type="term" value="F:metal ion binding"/>
    <property type="evidence" value="ECO:0007669"/>
    <property type="project" value="UniProtKB-KW"/>
</dbReference>
<dbReference type="InterPro" id="IPR008754">
    <property type="entry name" value="Peptidase_M43"/>
</dbReference>
<dbReference type="Proteomes" id="UP000078397">
    <property type="component" value="Unassembled WGS sequence"/>
</dbReference>
<feature type="chain" id="PRO_5008101655" evidence="10">
    <location>
        <begin position="19"/>
        <end position="279"/>
    </location>
</feature>
<dbReference type="SUPFAM" id="SSF55486">
    <property type="entry name" value="Metalloproteases ('zincins'), catalytic domain"/>
    <property type="match status" value="1"/>
</dbReference>
<evidence type="ECO:0000256" key="5">
    <source>
        <dbReference type="ARBA" id="ARBA00022729"/>
    </source>
</evidence>
<dbReference type="AlphaFoldDB" id="A0A179FGL7"/>
<comment type="function">
    <text evidence="1">Secreted metalloproteinase that allows assimilation of proteinaceous substrates.</text>
</comment>
<accession>A0A179FGL7</accession>
<reference evidence="12 13" key="1">
    <citation type="journal article" date="2016" name="PLoS Pathog.">
        <title>Biosynthesis of antibiotic leucinostatins in bio-control fungus Purpureocillium lilacinum and their inhibition on phytophthora revealed by genome mining.</title>
        <authorList>
            <person name="Wang G."/>
            <person name="Liu Z."/>
            <person name="Lin R."/>
            <person name="Li E."/>
            <person name="Mao Z."/>
            <person name="Ling J."/>
            <person name="Yang Y."/>
            <person name="Yin W.B."/>
            <person name="Xie B."/>
        </authorList>
    </citation>
    <scope>NUCLEOTIDE SEQUENCE [LARGE SCALE GENOMIC DNA]</scope>
    <source>
        <strain evidence="12">170</strain>
    </source>
</reference>
<keyword evidence="5 10" id="KW-0732">Signal</keyword>
<dbReference type="STRING" id="1380566.A0A179FGL7"/>
<feature type="domain" description="Peptidase M43 pregnancy-associated plasma-A" evidence="11">
    <location>
        <begin position="185"/>
        <end position="269"/>
    </location>
</feature>
<evidence type="ECO:0000256" key="2">
    <source>
        <dbReference type="ARBA" id="ARBA00008721"/>
    </source>
</evidence>
<evidence type="ECO:0000256" key="1">
    <source>
        <dbReference type="ARBA" id="ARBA00003174"/>
    </source>
</evidence>
<keyword evidence="3" id="KW-0645">Protease</keyword>
<comment type="similarity">
    <text evidence="2">Belongs to the peptidase M43B family.</text>
</comment>
<dbReference type="GO" id="GO:0006508">
    <property type="term" value="P:proteolysis"/>
    <property type="evidence" value="ECO:0007669"/>
    <property type="project" value="UniProtKB-KW"/>
</dbReference>
<dbReference type="GeneID" id="28848889"/>
<keyword evidence="13" id="KW-1185">Reference proteome</keyword>
<evidence type="ECO:0000259" key="11">
    <source>
        <dbReference type="Pfam" id="PF05572"/>
    </source>
</evidence>
<dbReference type="KEGG" id="pchm:VFPPC_05754"/>
<evidence type="ECO:0000256" key="7">
    <source>
        <dbReference type="ARBA" id="ARBA00022833"/>
    </source>
</evidence>